<gene>
    <name evidence="1" type="ORF">CEXT_104991</name>
</gene>
<evidence type="ECO:0000313" key="1">
    <source>
        <dbReference type="EMBL" id="GIY43722.1"/>
    </source>
</evidence>
<dbReference type="AlphaFoldDB" id="A0AAV4TG02"/>
<dbReference type="Proteomes" id="UP001054945">
    <property type="component" value="Unassembled WGS sequence"/>
</dbReference>
<evidence type="ECO:0000313" key="2">
    <source>
        <dbReference type="Proteomes" id="UP001054945"/>
    </source>
</evidence>
<sequence length="95" mass="11190">MPFNRSVVVCDKRKRSLPIPFPRFPRLLFYLCESLGRSWNDICQRGKCFNRNCGSHRKHSIVYPVIGSLGRLMSQFLSRLICSVTDCQRFCRRFS</sequence>
<protein>
    <submittedName>
        <fullName evidence="1">Uncharacterized protein</fullName>
    </submittedName>
</protein>
<accession>A0AAV4TG02</accession>
<dbReference type="EMBL" id="BPLR01011017">
    <property type="protein sequence ID" value="GIY43722.1"/>
    <property type="molecule type" value="Genomic_DNA"/>
</dbReference>
<proteinExistence type="predicted"/>
<organism evidence="1 2">
    <name type="scientific">Caerostris extrusa</name>
    <name type="common">Bark spider</name>
    <name type="synonym">Caerostris bankana</name>
    <dbReference type="NCBI Taxonomy" id="172846"/>
    <lineage>
        <taxon>Eukaryota</taxon>
        <taxon>Metazoa</taxon>
        <taxon>Ecdysozoa</taxon>
        <taxon>Arthropoda</taxon>
        <taxon>Chelicerata</taxon>
        <taxon>Arachnida</taxon>
        <taxon>Araneae</taxon>
        <taxon>Araneomorphae</taxon>
        <taxon>Entelegynae</taxon>
        <taxon>Araneoidea</taxon>
        <taxon>Araneidae</taxon>
        <taxon>Caerostris</taxon>
    </lineage>
</organism>
<comment type="caution">
    <text evidence="1">The sequence shown here is derived from an EMBL/GenBank/DDBJ whole genome shotgun (WGS) entry which is preliminary data.</text>
</comment>
<reference evidence="1 2" key="1">
    <citation type="submission" date="2021-06" db="EMBL/GenBank/DDBJ databases">
        <title>Caerostris extrusa draft genome.</title>
        <authorList>
            <person name="Kono N."/>
            <person name="Arakawa K."/>
        </authorList>
    </citation>
    <scope>NUCLEOTIDE SEQUENCE [LARGE SCALE GENOMIC DNA]</scope>
</reference>
<name>A0AAV4TG02_CAEEX</name>
<keyword evidence="2" id="KW-1185">Reference proteome</keyword>